<dbReference type="PROSITE" id="PS00455">
    <property type="entry name" value="AMP_BINDING"/>
    <property type="match status" value="1"/>
</dbReference>
<organism evidence="3 4">
    <name type="scientific">Paenibacillus alvei</name>
    <name type="common">Bacillus alvei</name>
    <dbReference type="NCBI Taxonomy" id="44250"/>
    <lineage>
        <taxon>Bacteria</taxon>
        <taxon>Bacillati</taxon>
        <taxon>Bacillota</taxon>
        <taxon>Bacilli</taxon>
        <taxon>Bacillales</taxon>
        <taxon>Paenibacillaceae</taxon>
        <taxon>Paenibacillus</taxon>
    </lineage>
</organism>
<feature type="domain" description="AMP-dependent synthetase/ligase" evidence="2">
    <location>
        <begin position="1"/>
        <end position="121"/>
    </location>
</feature>
<dbReference type="Gene3D" id="3.40.50.980">
    <property type="match status" value="2"/>
</dbReference>
<dbReference type="PRINTS" id="PR00154">
    <property type="entry name" value="AMPBINDING"/>
</dbReference>
<dbReference type="EMBL" id="JAMDNP010000127">
    <property type="protein sequence ID" value="MCY9764839.1"/>
    <property type="molecule type" value="Genomic_DNA"/>
</dbReference>
<gene>
    <name evidence="3" type="ORF">M5X12_30560</name>
</gene>
<comment type="caution">
    <text evidence="3">The sequence shown here is derived from an EMBL/GenBank/DDBJ whole genome shotgun (WGS) entry which is preliminary data.</text>
</comment>
<accession>A0ABT4H798</accession>
<reference evidence="3 4" key="1">
    <citation type="submission" date="2022-05" db="EMBL/GenBank/DDBJ databases">
        <title>Genome Sequencing of Bee-Associated Microbes.</title>
        <authorList>
            <person name="Dunlap C."/>
        </authorList>
    </citation>
    <scope>NUCLEOTIDE SEQUENCE [LARGE SCALE GENOMIC DNA]</scope>
    <source>
        <strain evidence="3 4">NRRL B-04010</strain>
    </source>
</reference>
<feature type="non-terminal residue" evidence="3">
    <location>
        <position position="130"/>
    </location>
</feature>
<evidence type="ECO:0000259" key="2">
    <source>
        <dbReference type="Pfam" id="PF00501"/>
    </source>
</evidence>
<dbReference type="RefSeq" id="WP_268641260.1">
    <property type="nucleotide sequence ID" value="NZ_JAMDNP010000127.1"/>
</dbReference>
<protein>
    <submittedName>
        <fullName evidence="3">AMP-binding protein</fullName>
    </submittedName>
</protein>
<keyword evidence="1" id="KW-0677">Repeat</keyword>
<proteinExistence type="predicted"/>
<evidence type="ECO:0000313" key="4">
    <source>
        <dbReference type="Proteomes" id="UP001527181"/>
    </source>
</evidence>
<keyword evidence="4" id="KW-1185">Reference proteome</keyword>
<dbReference type="InterPro" id="IPR000873">
    <property type="entry name" value="AMP-dep_synth/lig_dom"/>
</dbReference>
<sequence>KPDDRVVIVAERSVEMIAGMYGIIKAGGAYVPVDPTLPAERMQFILNDCKPKAVLVYKATIETDLPTINLADDKLWEGQSDNPEQVNRPDDLAYIIYTSGTTGQPKGVMLAHSGVVAMRSYLQEKYEVTQ</sequence>
<dbReference type="Proteomes" id="UP001527181">
    <property type="component" value="Unassembled WGS sequence"/>
</dbReference>
<dbReference type="InterPro" id="IPR020845">
    <property type="entry name" value="AMP-binding_CS"/>
</dbReference>
<dbReference type="InterPro" id="IPR020459">
    <property type="entry name" value="AMP-binding"/>
</dbReference>
<name>A0ABT4H798_PAEAL</name>
<dbReference type="PANTHER" id="PTHR45527">
    <property type="entry name" value="NONRIBOSOMAL PEPTIDE SYNTHETASE"/>
    <property type="match status" value="1"/>
</dbReference>
<dbReference type="Pfam" id="PF00501">
    <property type="entry name" value="AMP-binding"/>
    <property type="match status" value="1"/>
</dbReference>
<feature type="non-terminal residue" evidence="3">
    <location>
        <position position="1"/>
    </location>
</feature>
<dbReference type="PANTHER" id="PTHR45527:SF1">
    <property type="entry name" value="FATTY ACID SYNTHASE"/>
    <property type="match status" value="1"/>
</dbReference>
<evidence type="ECO:0000256" key="1">
    <source>
        <dbReference type="ARBA" id="ARBA00022737"/>
    </source>
</evidence>
<dbReference type="SUPFAM" id="SSF56801">
    <property type="entry name" value="Acetyl-CoA synthetase-like"/>
    <property type="match status" value="1"/>
</dbReference>
<evidence type="ECO:0000313" key="3">
    <source>
        <dbReference type="EMBL" id="MCY9764839.1"/>
    </source>
</evidence>